<accession>A0A5C4JP95</accession>
<dbReference type="EMBL" id="VCLB01000007">
    <property type="protein sequence ID" value="TNB47110.1"/>
    <property type="molecule type" value="Genomic_DNA"/>
</dbReference>
<gene>
    <name evidence="2" type="ORF">FF124_13080</name>
</gene>
<dbReference type="Proteomes" id="UP000307874">
    <property type="component" value="Unassembled WGS sequence"/>
</dbReference>
<evidence type="ECO:0000313" key="3">
    <source>
        <dbReference type="Proteomes" id="UP000307874"/>
    </source>
</evidence>
<reference evidence="2 3" key="2">
    <citation type="submission" date="2019-06" db="EMBL/GenBank/DDBJ databases">
        <title>Martelella lutilitoris sp. nov., isolated from a tidal mudflat.</title>
        <authorList>
            <person name="Kim Y.-J."/>
        </authorList>
    </citation>
    <scope>NUCLEOTIDE SEQUENCE [LARGE SCALE GENOMIC DNA]</scope>
    <source>
        <strain evidence="2 3">GH2-6</strain>
    </source>
</reference>
<dbReference type="AlphaFoldDB" id="A0A5C4JP95"/>
<comment type="caution">
    <text evidence="2">The sequence shown here is derived from an EMBL/GenBank/DDBJ whole genome shotgun (WGS) entry which is preliminary data.</text>
</comment>
<evidence type="ECO:0000313" key="2">
    <source>
        <dbReference type="EMBL" id="TNB47110.1"/>
    </source>
</evidence>
<organism evidence="2 3">
    <name type="scientific">Martelella lutilitoris</name>
    <dbReference type="NCBI Taxonomy" id="2583532"/>
    <lineage>
        <taxon>Bacteria</taxon>
        <taxon>Pseudomonadati</taxon>
        <taxon>Pseudomonadota</taxon>
        <taxon>Alphaproteobacteria</taxon>
        <taxon>Hyphomicrobiales</taxon>
        <taxon>Aurantimonadaceae</taxon>
        <taxon>Martelella</taxon>
    </lineage>
</organism>
<dbReference type="OrthoDB" id="5395100at2"/>
<protein>
    <submittedName>
        <fullName evidence="2">Uncharacterized protein</fullName>
    </submittedName>
</protein>
<reference evidence="2 3" key="1">
    <citation type="submission" date="2019-05" db="EMBL/GenBank/DDBJ databases">
        <authorList>
            <person name="Lee S.D."/>
        </authorList>
    </citation>
    <scope>NUCLEOTIDE SEQUENCE [LARGE SCALE GENOMIC DNA]</scope>
    <source>
        <strain evidence="2 3">GH2-6</strain>
    </source>
</reference>
<keyword evidence="3" id="KW-1185">Reference proteome</keyword>
<name>A0A5C4JP95_9HYPH</name>
<proteinExistence type="predicted"/>
<dbReference type="RefSeq" id="WP_138748943.1">
    <property type="nucleotide sequence ID" value="NZ_VCLB01000007.1"/>
</dbReference>
<sequence length="552" mass="59658">MKHAHKQQMNRPFTMARRCSGPSGYTPLMPFLRVPALAAIAFAATACVQMAASAADEQIIAPEQWHPRGFDEQAYDYFGNTGDHVLLENRSGGAMGAVINPILIGRSGVFVGRIDWRYGHDNFAEDKRLCGPAYQKNGVSQKSNRFAVDAGDTVTVAFACEASTRPLLDEEGEAYGFARFYAVIDAAAYRVEVAGPASAQAQATMPELLYCPAATPSGGPLPRNAPPVRKATTKEQDAQPVPRDVGAYALAIVGFMEAGGANPYANVSTHDDLSLGYFQWNAGTSSLYDAFLARMTPADIALAPQSVRGGLETLYAVAKGRARRSEGARVIAGWRSGASGSLSEQARAGLATWLVEPQIIAVQNALAEGRNSRLAYAYTRQWFAEQGITAPTKAEIRTTDSFFLNLMVYNGGRKKMWFRHARVFREGFSDDAAMLSAITGWLEKCDNYTDPKTGQSLYSVKEARANAAKYAGMAARNPDRFSDNQYNLYSLGFLLATRSMGSNGDVGFPGIFQADVLLRYGVIAFETGTIRREPYEALARKAARAAAASAGD</sequence>
<feature type="region of interest" description="Disordered" evidence="1">
    <location>
        <begin position="216"/>
        <end position="239"/>
    </location>
</feature>
<evidence type="ECO:0000256" key="1">
    <source>
        <dbReference type="SAM" id="MobiDB-lite"/>
    </source>
</evidence>